<dbReference type="SMART" id="SM00906">
    <property type="entry name" value="Fungal_trans"/>
    <property type="match status" value="1"/>
</dbReference>
<dbReference type="PANTHER" id="PTHR31001">
    <property type="entry name" value="UNCHARACTERIZED TRANSCRIPTIONAL REGULATORY PROTEIN"/>
    <property type="match status" value="1"/>
</dbReference>
<evidence type="ECO:0000313" key="7">
    <source>
        <dbReference type="Proteomes" id="UP000030651"/>
    </source>
</evidence>
<protein>
    <recommendedName>
        <fullName evidence="5">Zn(2)-C6 fungal-type domain-containing protein</fullName>
    </recommendedName>
</protein>
<dbReference type="PROSITE" id="PS50048">
    <property type="entry name" value="ZN2_CY6_FUNGAL_2"/>
    <property type="match status" value="1"/>
</dbReference>
<dbReference type="Proteomes" id="UP000030651">
    <property type="component" value="Unassembled WGS sequence"/>
</dbReference>
<keyword evidence="7" id="KW-1185">Reference proteome</keyword>
<dbReference type="HOGENOM" id="CLU_007426_3_1_1"/>
<dbReference type="InParanoid" id="W3WTK2"/>
<evidence type="ECO:0000256" key="2">
    <source>
        <dbReference type="ARBA" id="ARBA00022723"/>
    </source>
</evidence>
<dbReference type="PANTHER" id="PTHR31001:SF49">
    <property type="entry name" value="ZN(II)2CYS6 TRANSCRIPTION FACTOR (EUROFUNG)"/>
    <property type="match status" value="1"/>
</dbReference>
<dbReference type="SMART" id="SM00066">
    <property type="entry name" value="GAL4"/>
    <property type="match status" value="1"/>
</dbReference>
<dbReference type="Pfam" id="PF04082">
    <property type="entry name" value="Fungal_trans"/>
    <property type="match status" value="1"/>
</dbReference>
<dbReference type="CDD" id="cd00067">
    <property type="entry name" value="GAL4"/>
    <property type="match status" value="1"/>
</dbReference>
<accession>W3WTK2</accession>
<dbReference type="InterPro" id="IPR001138">
    <property type="entry name" value="Zn2Cys6_DnaBD"/>
</dbReference>
<dbReference type="KEGG" id="pfy:PFICI_11013"/>
<evidence type="ECO:0000256" key="3">
    <source>
        <dbReference type="ARBA" id="ARBA00023242"/>
    </source>
</evidence>
<dbReference type="Gene3D" id="4.10.240.10">
    <property type="entry name" value="Zn(2)-C6 fungal-type DNA-binding domain"/>
    <property type="match status" value="1"/>
</dbReference>
<feature type="compositionally biased region" description="Polar residues" evidence="4">
    <location>
        <begin position="13"/>
        <end position="22"/>
    </location>
</feature>
<dbReference type="InterPro" id="IPR050613">
    <property type="entry name" value="Sec_Metabolite_Reg"/>
</dbReference>
<evidence type="ECO:0000313" key="6">
    <source>
        <dbReference type="EMBL" id="ETS77139.1"/>
    </source>
</evidence>
<dbReference type="RefSeq" id="XP_007837785.1">
    <property type="nucleotide sequence ID" value="XM_007839594.1"/>
</dbReference>
<dbReference type="GO" id="GO:0003677">
    <property type="term" value="F:DNA binding"/>
    <property type="evidence" value="ECO:0007669"/>
    <property type="project" value="InterPro"/>
</dbReference>
<dbReference type="InterPro" id="IPR007219">
    <property type="entry name" value="XnlR_reg_dom"/>
</dbReference>
<feature type="region of interest" description="Disordered" evidence="4">
    <location>
        <begin position="796"/>
        <end position="827"/>
    </location>
</feature>
<feature type="region of interest" description="Disordered" evidence="4">
    <location>
        <begin position="145"/>
        <end position="164"/>
    </location>
</feature>
<evidence type="ECO:0000259" key="5">
    <source>
        <dbReference type="PROSITE" id="PS50048"/>
    </source>
</evidence>
<feature type="compositionally biased region" description="Gly residues" evidence="4">
    <location>
        <begin position="27"/>
        <end position="37"/>
    </location>
</feature>
<keyword evidence="2" id="KW-0479">Metal-binding</keyword>
<evidence type="ECO:0000256" key="1">
    <source>
        <dbReference type="ARBA" id="ARBA00004123"/>
    </source>
</evidence>
<dbReference type="SUPFAM" id="SSF57701">
    <property type="entry name" value="Zn2/Cys6 DNA-binding domain"/>
    <property type="match status" value="1"/>
</dbReference>
<dbReference type="AlphaFoldDB" id="W3WTK2"/>
<evidence type="ECO:0000256" key="4">
    <source>
        <dbReference type="SAM" id="MobiDB-lite"/>
    </source>
</evidence>
<dbReference type="eggNOG" id="ENOG502SKRU">
    <property type="taxonomic scope" value="Eukaryota"/>
</dbReference>
<feature type="region of interest" description="Disordered" evidence="4">
    <location>
        <begin position="1"/>
        <end position="44"/>
    </location>
</feature>
<dbReference type="EMBL" id="KI912116">
    <property type="protein sequence ID" value="ETS77139.1"/>
    <property type="molecule type" value="Genomic_DNA"/>
</dbReference>
<dbReference type="GO" id="GO:0008270">
    <property type="term" value="F:zinc ion binding"/>
    <property type="evidence" value="ECO:0007669"/>
    <property type="project" value="InterPro"/>
</dbReference>
<gene>
    <name evidence="6" type="ORF">PFICI_11013</name>
</gene>
<name>W3WTK2_PESFW</name>
<dbReference type="GeneID" id="19276026"/>
<dbReference type="Pfam" id="PF00172">
    <property type="entry name" value="Zn_clus"/>
    <property type="match status" value="1"/>
</dbReference>
<dbReference type="InterPro" id="IPR036864">
    <property type="entry name" value="Zn2-C6_fun-type_DNA-bd_sf"/>
</dbReference>
<proteinExistence type="predicted"/>
<feature type="compositionally biased region" description="Low complexity" evidence="4">
    <location>
        <begin position="1"/>
        <end position="12"/>
    </location>
</feature>
<dbReference type="OrthoDB" id="5431381at2759"/>
<organism evidence="6 7">
    <name type="scientific">Pestalotiopsis fici (strain W106-1 / CGMCC3.15140)</name>
    <dbReference type="NCBI Taxonomy" id="1229662"/>
    <lineage>
        <taxon>Eukaryota</taxon>
        <taxon>Fungi</taxon>
        <taxon>Dikarya</taxon>
        <taxon>Ascomycota</taxon>
        <taxon>Pezizomycotina</taxon>
        <taxon>Sordariomycetes</taxon>
        <taxon>Xylariomycetidae</taxon>
        <taxon>Amphisphaeriales</taxon>
        <taxon>Sporocadaceae</taxon>
        <taxon>Pestalotiopsis</taxon>
    </lineage>
</organism>
<dbReference type="GO" id="GO:0005634">
    <property type="term" value="C:nucleus"/>
    <property type="evidence" value="ECO:0007669"/>
    <property type="project" value="UniProtKB-SubCell"/>
</dbReference>
<dbReference type="OMA" id="CAPCRNS"/>
<dbReference type="CDD" id="cd12148">
    <property type="entry name" value="fungal_TF_MHR"/>
    <property type="match status" value="1"/>
</dbReference>
<feature type="domain" description="Zn(2)-C6 fungal-type" evidence="5">
    <location>
        <begin position="55"/>
        <end position="86"/>
    </location>
</feature>
<keyword evidence="3" id="KW-0539">Nucleus</keyword>
<dbReference type="PROSITE" id="PS00463">
    <property type="entry name" value="ZN2_CY6_FUNGAL_1"/>
    <property type="match status" value="1"/>
</dbReference>
<dbReference type="GO" id="GO:0006351">
    <property type="term" value="P:DNA-templated transcription"/>
    <property type="evidence" value="ECO:0007669"/>
    <property type="project" value="InterPro"/>
</dbReference>
<comment type="subcellular location">
    <subcellularLocation>
        <location evidence="1">Nucleus</location>
    </subcellularLocation>
</comment>
<sequence>MSSDPSTTPSSDQRLSSSTPPFTSALGPGGEAVGVGVGTTTTAAAPAKRTRVLLSCGACRASKLKCDRQDPCSQCLKKGRADTCRYAPRPQKPQKPAKTMAARLRRLEGMVRGMLDENGVPSAGRAAEAAAALGLGGAQVTAVPADQDGAGEDAGSRQESPAGVGSCALSSAAAATRNSGVDAGGQVVSGDLGATSYIGGTHFAAILQDIDELKSYFDYPEDEEVDGTTSDPYEAERSPEMLLLSQSGPTSREELLSLLPEKNVADRLLMRYFSSNSPSQHILHKPTFNQEYNEFWRDPSTASLHWVAILFMVLSHGVFFCMFQTPHELEVDSPLPAMDRFALYRALAGAALTLGKYSHPNQWTVQAMLLYVESEFMTAPQSQINCYLLCATLIRIMLKMGLHRDPDKLPNISPYDGEMRRRCWNLATQIDLLVAFHLGLPAMIHGIESDTDLPRNLIDSDFDPSTKVMPPQRHMGDYTPLCYPINKAALCRVFGHVARQAHSLKVPTYAEIMALDAVLESTYARVPSFMKVKSLAESVTDPPMQVIQRYGLASLYQKSRCVLHRRHLTDAVPTAEHSYSRRACLEGALELLRCQETLYEACQPGGLLSPNGWFIASLAMNDFLLADMIIALIIQSEHYEADEGSDSQNDNTWLPKGTPKPTREELFTLLRRSLFIWQQTAGKSVECKKAADLIGAVTRKIEGRMGKAPLSSAVSPDGLPVHEEQPDLMAGLTIDANASDGFTGPNMVAGGNDVFDPASFFNPSVPGVSYGDSTTNANISWMFGPDGYDWTQIDAFASPNDNNNNNLDMPDVSQPQNTQDRSWLDRNPLDDLDFLTRTSVTGTTSLGLR</sequence>
<dbReference type="GO" id="GO:0000981">
    <property type="term" value="F:DNA-binding transcription factor activity, RNA polymerase II-specific"/>
    <property type="evidence" value="ECO:0007669"/>
    <property type="project" value="InterPro"/>
</dbReference>
<reference evidence="7" key="1">
    <citation type="journal article" date="2015" name="BMC Genomics">
        <title>Genomic and transcriptomic analysis of the endophytic fungus Pestalotiopsis fici reveals its lifestyle and high potential for synthesis of natural products.</title>
        <authorList>
            <person name="Wang X."/>
            <person name="Zhang X."/>
            <person name="Liu L."/>
            <person name="Xiang M."/>
            <person name="Wang W."/>
            <person name="Sun X."/>
            <person name="Che Y."/>
            <person name="Guo L."/>
            <person name="Liu G."/>
            <person name="Guo L."/>
            <person name="Wang C."/>
            <person name="Yin W.B."/>
            <person name="Stadler M."/>
            <person name="Zhang X."/>
            <person name="Liu X."/>
        </authorList>
    </citation>
    <scope>NUCLEOTIDE SEQUENCE [LARGE SCALE GENOMIC DNA]</scope>
    <source>
        <strain evidence="7">W106-1 / CGMCC3.15140</strain>
    </source>
</reference>